<sequence>MPSPQARPRRTSLSSLSSANTLVEEEERPIQIPRPRVTHKRTKTSENMARFGKRLSWHGVDQSTLAKAFSSFAC</sequence>
<dbReference type="AlphaFoldDB" id="A0AAN7UFZ8"/>
<evidence type="ECO:0000313" key="3">
    <source>
        <dbReference type="Proteomes" id="UP001305414"/>
    </source>
</evidence>
<reference evidence="2 3" key="1">
    <citation type="submission" date="2023-10" db="EMBL/GenBank/DDBJ databases">
        <title>Draft genome sequence of Xylaria bambusicola isolate GMP-LS, the root and basal stem rot pathogen of sugarcane in Indonesia.</title>
        <authorList>
            <person name="Selvaraj P."/>
            <person name="Muralishankar V."/>
            <person name="Muruganantham S."/>
            <person name="Sp S."/>
            <person name="Haryani S."/>
            <person name="Lau K.J.X."/>
            <person name="Naqvi N.I."/>
        </authorList>
    </citation>
    <scope>NUCLEOTIDE SEQUENCE [LARGE SCALE GENOMIC DNA]</scope>
    <source>
        <strain evidence="2">GMP-LS</strain>
    </source>
</reference>
<accession>A0AAN7UFZ8</accession>
<name>A0AAN7UFZ8_9PEZI</name>
<organism evidence="2 3">
    <name type="scientific">Xylaria bambusicola</name>
    <dbReference type="NCBI Taxonomy" id="326684"/>
    <lineage>
        <taxon>Eukaryota</taxon>
        <taxon>Fungi</taxon>
        <taxon>Dikarya</taxon>
        <taxon>Ascomycota</taxon>
        <taxon>Pezizomycotina</taxon>
        <taxon>Sordariomycetes</taxon>
        <taxon>Xylariomycetidae</taxon>
        <taxon>Xylariales</taxon>
        <taxon>Xylariaceae</taxon>
        <taxon>Xylaria</taxon>
    </lineage>
</organism>
<evidence type="ECO:0000256" key="1">
    <source>
        <dbReference type="SAM" id="MobiDB-lite"/>
    </source>
</evidence>
<keyword evidence="3" id="KW-1185">Reference proteome</keyword>
<evidence type="ECO:0000313" key="2">
    <source>
        <dbReference type="EMBL" id="KAK5631600.1"/>
    </source>
</evidence>
<comment type="caution">
    <text evidence="2">The sequence shown here is derived from an EMBL/GenBank/DDBJ whole genome shotgun (WGS) entry which is preliminary data.</text>
</comment>
<protein>
    <submittedName>
        <fullName evidence="2">Uncharacterized protein</fullName>
    </submittedName>
</protein>
<dbReference type="EMBL" id="JAWHQM010000020">
    <property type="protein sequence ID" value="KAK5631600.1"/>
    <property type="molecule type" value="Genomic_DNA"/>
</dbReference>
<dbReference type="Proteomes" id="UP001305414">
    <property type="component" value="Unassembled WGS sequence"/>
</dbReference>
<proteinExistence type="predicted"/>
<feature type="region of interest" description="Disordered" evidence="1">
    <location>
        <begin position="1"/>
        <end position="29"/>
    </location>
</feature>
<gene>
    <name evidence="2" type="ORF">RRF57_007314</name>
</gene>